<dbReference type="PANTHER" id="PTHR30408:SF12">
    <property type="entry name" value="TYPE I RESTRICTION ENZYME MJAVIII SPECIFICITY SUBUNIT"/>
    <property type="match status" value="1"/>
</dbReference>
<evidence type="ECO:0000256" key="1">
    <source>
        <dbReference type="ARBA" id="ARBA00010923"/>
    </source>
</evidence>
<protein>
    <submittedName>
        <fullName evidence="6">Restriction endonuclease subunit S</fullName>
        <ecNumber evidence="6">3.1.21.-</ecNumber>
    </submittedName>
</protein>
<feature type="domain" description="Type I restriction modification DNA specificity" evidence="5">
    <location>
        <begin position="233"/>
        <end position="380"/>
    </location>
</feature>
<dbReference type="Pfam" id="PF01420">
    <property type="entry name" value="Methylase_S"/>
    <property type="match status" value="2"/>
</dbReference>
<sequence>MSYPLRQIAQFASVRSGYAFKSADWQSNGVAVVKIGNIKEGSIVLDGCSYVSEETADSAHEYRLHFGDVLITMSGIIGEVGRVRTHQPLLLNQRVGRFVLHRPGELSLDYLFYCLRAPSTRTNIEAVAYGAAQPNVRPTLIGQTEVAVPPRRVQDRIANILAAYDDLIENSTKRITLLEQQTALMFGHVEADARSAAKRRDLGEIADEAGGTIRTGPFGSQLHESDYTTEGTPVVMPKNLREGRIDTSDIARIPKDIVERLAHHKLSEGDIVYGRRGDIGRRAFIRQRQAGWLCGTGCLRITLPGGPLRSRYLHQYLGKPEIVSLIASRAVGATMPNLNTSILRGIPIDVPPLRLQDEFVRIADANDELVDVLAAKNENLRKQRDLLLPRLLSGEIDVSRLPMPDEGGG</sequence>
<evidence type="ECO:0000259" key="5">
    <source>
        <dbReference type="Pfam" id="PF01420"/>
    </source>
</evidence>
<dbReference type="GO" id="GO:0009307">
    <property type="term" value="P:DNA restriction-modification system"/>
    <property type="evidence" value="ECO:0007669"/>
    <property type="project" value="UniProtKB-KW"/>
</dbReference>
<dbReference type="CDD" id="cd16961">
    <property type="entry name" value="RMtype1_S_TRD-CR_like"/>
    <property type="match status" value="1"/>
</dbReference>
<dbReference type="RefSeq" id="WP_272460035.1">
    <property type="nucleotide sequence ID" value="NZ_JAGTJJ010000106.1"/>
</dbReference>
<dbReference type="EMBL" id="JAGTJJ010000106">
    <property type="protein sequence ID" value="MDC3989345.1"/>
    <property type="molecule type" value="Genomic_DNA"/>
</dbReference>
<dbReference type="CDD" id="cd17278">
    <property type="entry name" value="RMtype1_S_LdeBORF1052P-TRD2-CR2"/>
    <property type="match status" value="1"/>
</dbReference>
<feature type="domain" description="Type I restriction modification DNA specificity" evidence="5">
    <location>
        <begin position="6"/>
        <end position="180"/>
    </location>
</feature>
<gene>
    <name evidence="6" type="ORF">KEG57_53270</name>
</gene>
<keyword evidence="3" id="KW-0238">DNA-binding</keyword>
<dbReference type="GO" id="GO:0003677">
    <property type="term" value="F:DNA binding"/>
    <property type="evidence" value="ECO:0007669"/>
    <property type="project" value="UniProtKB-KW"/>
</dbReference>
<keyword evidence="7" id="KW-1185">Reference proteome</keyword>
<proteinExistence type="inferred from homology"/>
<organism evidence="6 7">
    <name type="scientific">Polyangium jinanense</name>
    <dbReference type="NCBI Taxonomy" id="2829994"/>
    <lineage>
        <taxon>Bacteria</taxon>
        <taxon>Pseudomonadati</taxon>
        <taxon>Myxococcota</taxon>
        <taxon>Polyangia</taxon>
        <taxon>Polyangiales</taxon>
        <taxon>Polyangiaceae</taxon>
        <taxon>Polyangium</taxon>
    </lineage>
</organism>
<dbReference type="Gene3D" id="3.90.220.20">
    <property type="entry name" value="DNA methylase specificity domains"/>
    <property type="match status" value="2"/>
</dbReference>
<dbReference type="InterPro" id="IPR044946">
    <property type="entry name" value="Restrct_endonuc_typeI_TRD_sf"/>
</dbReference>
<dbReference type="Proteomes" id="UP001151081">
    <property type="component" value="Unassembled WGS sequence"/>
</dbReference>
<dbReference type="GO" id="GO:0004519">
    <property type="term" value="F:endonuclease activity"/>
    <property type="evidence" value="ECO:0007669"/>
    <property type="project" value="UniProtKB-KW"/>
</dbReference>
<dbReference type="InterPro" id="IPR000055">
    <property type="entry name" value="Restrct_endonuc_typeI_TRD"/>
</dbReference>
<evidence type="ECO:0000313" key="6">
    <source>
        <dbReference type="EMBL" id="MDC3989345.1"/>
    </source>
</evidence>
<reference evidence="6 7" key="1">
    <citation type="submission" date="2021-04" db="EMBL/GenBank/DDBJ databases">
        <title>Genome analysis of Polyangium sp.</title>
        <authorList>
            <person name="Li Y."/>
            <person name="Wang J."/>
        </authorList>
    </citation>
    <scope>NUCLEOTIDE SEQUENCE [LARGE SCALE GENOMIC DNA]</scope>
    <source>
        <strain evidence="6 7">SDU14</strain>
    </source>
</reference>
<evidence type="ECO:0000256" key="3">
    <source>
        <dbReference type="ARBA" id="ARBA00023125"/>
    </source>
</evidence>
<dbReference type="PANTHER" id="PTHR30408">
    <property type="entry name" value="TYPE-1 RESTRICTION ENZYME ECOKI SPECIFICITY PROTEIN"/>
    <property type="match status" value="1"/>
</dbReference>
<name>A0A9X4B0C9_9BACT</name>
<evidence type="ECO:0000313" key="7">
    <source>
        <dbReference type="Proteomes" id="UP001151081"/>
    </source>
</evidence>
<dbReference type="SUPFAM" id="SSF116734">
    <property type="entry name" value="DNA methylase specificity domain"/>
    <property type="match status" value="2"/>
</dbReference>
<comment type="similarity">
    <text evidence="1">Belongs to the type-I restriction system S methylase family.</text>
</comment>
<dbReference type="GO" id="GO:0016787">
    <property type="term" value="F:hydrolase activity"/>
    <property type="evidence" value="ECO:0007669"/>
    <property type="project" value="UniProtKB-KW"/>
</dbReference>
<dbReference type="InterPro" id="IPR052021">
    <property type="entry name" value="Type-I_RS_S_subunit"/>
</dbReference>
<keyword evidence="6" id="KW-0540">Nuclease</keyword>
<keyword evidence="6" id="KW-0378">Hydrolase</keyword>
<comment type="caution">
    <text evidence="6">The sequence shown here is derived from an EMBL/GenBank/DDBJ whole genome shotgun (WGS) entry which is preliminary data.</text>
</comment>
<feature type="region of interest" description="Disordered" evidence="4">
    <location>
        <begin position="209"/>
        <end position="232"/>
    </location>
</feature>
<evidence type="ECO:0000256" key="2">
    <source>
        <dbReference type="ARBA" id="ARBA00022747"/>
    </source>
</evidence>
<dbReference type="AlphaFoldDB" id="A0A9X4B0C9"/>
<keyword evidence="6" id="KW-0255">Endonuclease</keyword>
<evidence type="ECO:0000256" key="4">
    <source>
        <dbReference type="SAM" id="MobiDB-lite"/>
    </source>
</evidence>
<keyword evidence="2" id="KW-0680">Restriction system</keyword>
<dbReference type="EC" id="3.1.21.-" evidence="6"/>
<accession>A0A9X4B0C9</accession>